<evidence type="ECO:0000256" key="4">
    <source>
        <dbReference type="ARBA" id="ARBA00022723"/>
    </source>
</evidence>
<accession>A0A7X5HVW5</accession>
<dbReference type="EMBL" id="JAAEEH010000017">
    <property type="protein sequence ID" value="NDL67615.1"/>
    <property type="molecule type" value="Genomic_DNA"/>
</dbReference>
<sequence length="594" mass="67820">MGKQLIVAEKPSVARDIGRVLGCRSNKDGYMESGKYLVTYAIGHLIALWDPEDYDPALKRWNYQTLPIIPEPIRTKPYPKTKKQLDLVGRLMEREDVESLICATDSGREGELIFRYIYGYLGCRKPFYRLWISSMTDEAIRQGFEKLKPGEAYDNLYHSARCRSEADWLVGINATRAFTTRYGDLYSVGRVQTPTLALIVQRQLEIEGFKPEDYYEVEADYGDFKGTWFWKKQSATRMDREEKAREVADRCLGKEVQVLELEKKKNRQPPPFLYDLTELQRDGNKEHGFTAQQVLTIAQELYEKRKLITYPRTDSRFLSDDMKPVAQKTMESINVHPYSKAIGPLLAKGPLKFSKRIVDNGKVTDHHAIIPTNRRPDPGSLPPDLLKIYQLVVKRFIAVFCEPFEFETTKVVMGTEEDTFLSKGKTVLAMGWKGLYQNRNEEGDQLLPPLKKGEKRTIQDCNLLTKQTSPPKPFTEATLLSAMENAGRFVEDEDLKEQLKASGFGTPATRAGIIERLLQVEYIVRKGKALVPTEKGRRLVALVPEELKSPVTTGKWEKGLGRISQGALDPQRFMDSIGRFVRYIVQEAGNPQGR</sequence>
<evidence type="ECO:0000313" key="16">
    <source>
        <dbReference type="Proteomes" id="UP000461585"/>
    </source>
</evidence>
<evidence type="ECO:0000259" key="14">
    <source>
        <dbReference type="PROSITE" id="PS52039"/>
    </source>
</evidence>
<keyword evidence="5" id="KW-0460">Magnesium</keyword>
<dbReference type="NCBIfam" id="NF005829">
    <property type="entry name" value="PRK07726.1"/>
    <property type="match status" value="1"/>
</dbReference>
<dbReference type="Gene3D" id="1.10.460.10">
    <property type="entry name" value="Topoisomerase I, domain 2"/>
    <property type="match status" value="1"/>
</dbReference>
<keyword evidence="7" id="KW-0238">DNA-binding</keyword>
<dbReference type="PANTHER" id="PTHR11390">
    <property type="entry name" value="PROKARYOTIC DNA TOPOISOMERASE"/>
    <property type="match status" value="1"/>
</dbReference>
<dbReference type="InterPro" id="IPR006171">
    <property type="entry name" value="TOPRIM_dom"/>
</dbReference>
<dbReference type="EC" id="5.6.2.1" evidence="3"/>
<evidence type="ECO:0000256" key="9">
    <source>
        <dbReference type="ARBA" id="ARBA00030003"/>
    </source>
</evidence>
<proteinExistence type="inferred from homology"/>
<dbReference type="GO" id="GO:0006281">
    <property type="term" value="P:DNA repair"/>
    <property type="evidence" value="ECO:0007669"/>
    <property type="project" value="TreeGrafter"/>
</dbReference>
<reference evidence="15 16" key="1">
    <citation type="submission" date="2020-01" db="EMBL/GenBank/DDBJ databases">
        <title>Anaeroalcalibacter tamaniensis gen. nov., sp. nov., moderately halophilic strictly anaerobic fermenter bacterium from mud volcano of Taman peninsula.</title>
        <authorList>
            <person name="Frolova A."/>
            <person name="Merkel A.Y."/>
            <person name="Slobodkin A.I."/>
        </authorList>
    </citation>
    <scope>NUCLEOTIDE SEQUENCE [LARGE SCALE GENOMIC DNA]</scope>
    <source>
        <strain evidence="15 16">F-3ap</strain>
    </source>
</reference>
<evidence type="ECO:0000256" key="2">
    <source>
        <dbReference type="ARBA" id="ARBA00009446"/>
    </source>
</evidence>
<dbReference type="InterPro" id="IPR013825">
    <property type="entry name" value="Topo_IA_cen_sub2"/>
</dbReference>
<gene>
    <name evidence="15" type="ORF">GXN74_07630</name>
</gene>
<dbReference type="InterPro" id="IPR003601">
    <property type="entry name" value="Topo_IA_2"/>
</dbReference>
<evidence type="ECO:0000313" key="15">
    <source>
        <dbReference type="EMBL" id="NDL67615.1"/>
    </source>
</evidence>
<dbReference type="InterPro" id="IPR005738">
    <property type="entry name" value="TopoIII"/>
</dbReference>
<dbReference type="Gene3D" id="3.40.50.140">
    <property type="match status" value="1"/>
</dbReference>
<keyword evidence="16" id="KW-1185">Reference proteome</keyword>
<evidence type="ECO:0000256" key="7">
    <source>
        <dbReference type="ARBA" id="ARBA00023125"/>
    </source>
</evidence>
<evidence type="ECO:0000256" key="6">
    <source>
        <dbReference type="ARBA" id="ARBA00023029"/>
    </source>
</evidence>
<dbReference type="SMART" id="SM00436">
    <property type="entry name" value="TOP1Bc"/>
    <property type="match status" value="1"/>
</dbReference>
<dbReference type="GO" id="GO:0006265">
    <property type="term" value="P:DNA topological change"/>
    <property type="evidence" value="ECO:0007669"/>
    <property type="project" value="InterPro"/>
</dbReference>
<dbReference type="Gene3D" id="1.10.290.10">
    <property type="entry name" value="Topoisomerase I, domain 4"/>
    <property type="match status" value="1"/>
</dbReference>
<dbReference type="InterPro" id="IPR023405">
    <property type="entry name" value="Topo_IA_core_domain"/>
</dbReference>
<dbReference type="NCBIfam" id="TIGR01056">
    <property type="entry name" value="topB"/>
    <property type="match status" value="1"/>
</dbReference>
<keyword evidence="6" id="KW-0799">Topoisomerase</keyword>
<dbReference type="GO" id="GO:0003677">
    <property type="term" value="F:DNA binding"/>
    <property type="evidence" value="ECO:0007669"/>
    <property type="project" value="UniProtKB-KW"/>
</dbReference>
<dbReference type="GO" id="GO:0046872">
    <property type="term" value="F:metal ion binding"/>
    <property type="evidence" value="ECO:0007669"/>
    <property type="project" value="UniProtKB-KW"/>
</dbReference>
<dbReference type="PROSITE" id="PS00396">
    <property type="entry name" value="TOPO_IA_1"/>
    <property type="match status" value="1"/>
</dbReference>
<evidence type="ECO:0000256" key="10">
    <source>
        <dbReference type="ARBA" id="ARBA00031985"/>
    </source>
</evidence>
<dbReference type="AlphaFoldDB" id="A0A7X5HVW5"/>
<evidence type="ECO:0000259" key="13">
    <source>
        <dbReference type="PROSITE" id="PS50880"/>
    </source>
</evidence>
<dbReference type="CDD" id="cd03362">
    <property type="entry name" value="TOPRIM_TopoIA_TopoIII"/>
    <property type="match status" value="1"/>
</dbReference>
<dbReference type="RefSeq" id="WP_162370340.1">
    <property type="nucleotide sequence ID" value="NZ_JAAEEH010000017.1"/>
</dbReference>
<dbReference type="InterPro" id="IPR013497">
    <property type="entry name" value="Topo_IA_cen"/>
</dbReference>
<dbReference type="Gene3D" id="2.70.20.10">
    <property type="entry name" value="Topoisomerase I, domain 3"/>
    <property type="match status" value="1"/>
</dbReference>
<dbReference type="InterPro" id="IPR000380">
    <property type="entry name" value="Topo_IA"/>
</dbReference>
<dbReference type="SMART" id="SM00493">
    <property type="entry name" value="TOPRIM"/>
    <property type="match status" value="1"/>
</dbReference>
<protein>
    <recommendedName>
        <fullName evidence="3">DNA topoisomerase</fullName>
        <ecNumber evidence="3">5.6.2.1</ecNumber>
    </recommendedName>
    <alternativeName>
        <fullName evidence="12">Omega-protein</fullName>
    </alternativeName>
    <alternativeName>
        <fullName evidence="11">Relaxing enzyme</fullName>
    </alternativeName>
    <alternativeName>
        <fullName evidence="9">Swivelase</fullName>
    </alternativeName>
    <alternativeName>
        <fullName evidence="10">Untwisting enzyme</fullName>
    </alternativeName>
</protein>
<dbReference type="Pfam" id="PF01751">
    <property type="entry name" value="Toprim"/>
    <property type="match status" value="1"/>
</dbReference>
<evidence type="ECO:0000256" key="11">
    <source>
        <dbReference type="ARBA" id="ARBA00032235"/>
    </source>
</evidence>
<evidence type="ECO:0000256" key="8">
    <source>
        <dbReference type="ARBA" id="ARBA00023235"/>
    </source>
</evidence>
<dbReference type="CDD" id="cd00186">
    <property type="entry name" value="TOP1Ac"/>
    <property type="match status" value="1"/>
</dbReference>
<dbReference type="Pfam" id="PF01131">
    <property type="entry name" value="Topoisom_bac"/>
    <property type="match status" value="1"/>
</dbReference>
<feature type="domain" description="Toprim" evidence="13">
    <location>
        <begin position="3"/>
        <end position="136"/>
    </location>
</feature>
<keyword evidence="8 15" id="KW-0413">Isomerase</keyword>
<dbReference type="InterPro" id="IPR013826">
    <property type="entry name" value="Topo_IA_cen_sub3"/>
</dbReference>
<evidence type="ECO:0000256" key="1">
    <source>
        <dbReference type="ARBA" id="ARBA00000213"/>
    </source>
</evidence>
<dbReference type="PROSITE" id="PS50880">
    <property type="entry name" value="TOPRIM"/>
    <property type="match status" value="1"/>
</dbReference>
<dbReference type="InterPro" id="IPR023406">
    <property type="entry name" value="Topo_IA_AS"/>
</dbReference>
<dbReference type="SMART" id="SM00437">
    <property type="entry name" value="TOP1Ac"/>
    <property type="match status" value="1"/>
</dbReference>
<evidence type="ECO:0000256" key="3">
    <source>
        <dbReference type="ARBA" id="ARBA00012891"/>
    </source>
</evidence>
<comment type="catalytic activity">
    <reaction evidence="1">
        <text>ATP-independent breakage of single-stranded DNA, followed by passage and rejoining.</text>
        <dbReference type="EC" id="5.6.2.1"/>
    </reaction>
</comment>
<dbReference type="GO" id="GO:0003917">
    <property type="term" value="F:DNA topoisomerase type I (single strand cut, ATP-independent) activity"/>
    <property type="evidence" value="ECO:0007669"/>
    <property type="project" value="UniProtKB-EC"/>
</dbReference>
<name>A0A7X5HVW5_9FIRM</name>
<dbReference type="Proteomes" id="UP000461585">
    <property type="component" value="Unassembled WGS sequence"/>
</dbReference>
<dbReference type="GO" id="GO:0006310">
    <property type="term" value="P:DNA recombination"/>
    <property type="evidence" value="ECO:0007669"/>
    <property type="project" value="TreeGrafter"/>
</dbReference>
<dbReference type="GO" id="GO:0043597">
    <property type="term" value="C:cytoplasmic replication fork"/>
    <property type="evidence" value="ECO:0007669"/>
    <property type="project" value="TreeGrafter"/>
</dbReference>
<dbReference type="PRINTS" id="PR00417">
    <property type="entry name" value="PRTPISMRASEI"/>
</dbReference>
<dbReference type="PROSITE" id="PS52039">
    <property type="entry name" value="TOPO_IA_2"/>
    <property type="match status" value="1"/>
</dbReference>
<feature type="domain" description="Topo IA-type catalytic" evidence="14">
    <location>
        <begin position="153"/>
        <end position="585"/>
    </location>
</feature>
<organism evidence="15 16">
    <name type="scientific">Anaerotalea alkaliphila</name>
    <dbReference type="NCBI Taxonomy" id="2662126"/>
    <lineage>
        <taxon>Bacteria</taxon>
        <taxon>Bacillati</taxon>
        <taxon>Bacillota</taxon>
        <taxon>Clostridia</taxon>
        <taxon>Eubacteriales</taxon>
        <taxon>Anaerotalea</taxon>
    </lineage>
</organism>
<dbReference type="InterPro" id="IPR003602">
    <property type="entry name" value="Topo_IA_DNA-bd_dom"/>
</dbReference>
<evidence type="ECO:0000256" key="5">
    <source>
        <dbReference type="ARBA" id="ARBA00022842"/>
    </source>
</evidence>
<keyword evidence="4" id="KW-0479">Metal-binding</keyword>
<comment type="similarity">
    <text evidence="2">Belongs to the type IA topoisomerase family.</text>
</comment>
<evidence type="ECO:0000256" key="12">
    <source>
        <dbReference type="ARBA" id="ARBA00032877"/>
    </source>
</evidence>
<dbReference type="InterPro" id="IPR034144">
    <property type="entry name" value="TOPRIM_TopoIII"/>
</dbReference>
<dbReference type="SUPFAM" id="SSF56712">
    <property type="entry name" value="Prokaryotic type I DNA topoisomerase"/>
    <property type="match status" value="1"/>
</dbReference>
<comment type="caution">
    <text evidence="15">The sequence shown here is derived from an EMBL/GenBank/DDBJ whole genome shotgun (WGS) entry which is preliminary data.</text>
</comment>
<dbReference type="InterPro" id="IPR013824">
    <property type="entry name" value="Topo_IA_cen_sub1"/>
</dbReference>
<dbReference type="PANTHER" id="PTHR11390:SF21">
    <property type="entry name" value="DNA TOPOISOMERASE 3-ALPHA"/>
    <property type="match status" value="1"/>
</dbReference>